<dbReference type="EMBL" id="LNZH02000198">
    <property type="protein sequence ID" value="OCB86800.1"/>
    <property type="molecule type" value="Genomic_DNA"/>
</dbReference>
<evidence type="ECO:0000256" key="1">
    <source>
        <dbReference type="SAM" id="SignalP"/>
    </source>
</evidence>
<evidence type="ECO:0000313" key="3">
    <source>
        <dbReference type="EMBL" id="OCB86800.1"/>
    </source>
</evidence>
<dbReference type="InterPro" id="IPR026913">
    <property type="entry name" value="METTL24"/>
</dbReference>
<feature type="chain" id="PRO_5040236775" description="Methyltransferase domain-containing protein" evidence="1">
    <location>
        <begin position="30"/>
        <end position="336"/>
    </location>
</feature>
<keyword evidence="4" id="KW-1185">Reference proteome</keyword>
<dbReference type="InterPro" id="IPR025714">
    <property type="entry name" value="Methyltranfer_dom"/>
</dbReference>
<feature type="domain" description="Methyltransferase" evidence="2">
    <location>
        <begin position="101"/>
        <end position="260"/>
    </location>
</feature>
<protein>
    <recommendedName>
        <fullName evidence="2">Methyltransferase domain-containing protein</fullName>
    </recommendedName>
</protein>
<organism evidence="3 4">
    <name type="scientific">Sanghuangporus baumii</name>
    <name type="common">Phellinus baumii</name>
    <dbReference type="NCBI Taxonomy" id="108892"/>
    <lineage>
        <taxon>Eukaryota</taxon>
        <taxon>Fungi</taxon>
        <taxon>Dikarya</taxon>
        <taxon>Basidiomycota</taxon>
        <taxon>Agaricomycotina</taxon>
        <taxon>Agaricomycetes</taxon>
        <taxon>Hymenochaetales</taxon>
        <taxon>Hymenochaetaceae</taxon>
        <taxon>Sanghuangporus</taxon>
    </lineage>
</organism>
<dbReference type="Pfam" id="PF13383">
    <property type="entry name" value="Methyltransf_22"/>
    <property type="match status" value="1"/>
</dbReference>
<comment type="caution">
    <text evidence="3">The sequence shown here is derived from an EMBL/GenBank/DDBJ whole genome shotgun (WGS) entry which is preliminary data.</text>
</comment>
<gene>
    <name evidence="3" type="ORF">A7U60_g5973</name>
</gene>
<keyword evidence="1" id="KW-0732">Signal</keyword>
<dbReference type="OrthoDB" id="10006218at2759"/>
<dbReference type="PANTHER" id="PTHR32026:SF10">
    <property type="entry name" value="METHYLTRANSFERASE-LIKE PROTEIN 24-RELATED"/>
    <property type="match status" value="1"/>
</dbReference>
<evidence type="ECO:0000313" key="4">
    <source>
        <dbReference type="Proteomes" id="UP000757232"/>
    </source>
</evidence>
<sequence>MLSIFQRHPRYALFSGVALLVTFLLLASQHAPPPAIVIDTFSPSEELQRRLEYSESAYRKMLRAREDLIQKFGPARDKVLMFPPDNEPWPPYTVWDFVPAAFNCPHPVERIGALGDGGKWVCGLQRVAPKPDCVVYSVGINHESSFEAELLSRTSNCEVWGYDFSVESFGPEVQDDPALLSRAHFAPYGLAGTNSDGEHKMFTLQTLMALNGHEHIDILKIDIESWEFETLASLVKPYLESGEPLPFGQLQLEIHTWGKKFDEFLSWWEMLEAAGLRPFWTEPNLVYINYNRGSDADLAEYSFLNILGDNVFISEREFYRPRGDAHPHPPPLARHD</sequence>
<feature type="signal peptide" evidence="1">
    <location>
        <begin position="1"/>
        <end position="29"/>
    </location>
</feature>
<dbReference type="PANTHER" id="PTHR32026">
    <property type="entry name" value="METHYLTRANSFERASE-LIKE PROTEIN 24"/>
    <property type="match status" value="1"/>
</dbReference>
<reference evidence="3" key="1">
    <citation type="submission" date="2016-06" db="EMBL/GenBank/DDBJ databases">
        <title>Draft Genome sequence of the fungus Inonotus baumii.</title>
        <authorList>
            <person name="Zhu H."/>
            <person name="Lin W."/>
        </authorList>
    </citation>
    <scope>NUCLEOTIDE SEQUENCE</scope>
    <source>
        <strain evidence="3">821</strain>
    </source>
</reference>
<name>A0A9Q5HVK0_SANBA</name>
<accession>A0A9Q5HVK0</accession>
<proteinExistence type="predicted"/>
<dbReference type="Proteomes" id="UP000757232">
    <property type="component" value="Unassembled WGS sequence"/>
</dbReference>
<dbReference type="AlphaFoldDB" id="A0A9Q5HVK0"/>
<evidence type="ECO:0000259" key="2">
    <source>
        <dbReference type="Pfam" id="PF13383"/>
    </source>
</evidence>